<dbReference type="CDD" id="cd05152">
    <property type="entry name" value="MPH2"/>
    <property type="match status" value="1"/>
</dbReference>
<proteinExistence type="predicted"/>
<evidence type="ECO:0000259" key="1">
    <source>
        <dbReference type="Pfam" id="PF01636"/>
    </source>
</evidence>
<dbReference type="InterPro" id="IPR002575">
    <property type="entry name" value="Aminoglycoside_PTrfase"/>
</dbReference>
<gene>
    <name evidence="2" type="ORF">HB912_03540</name>
</gene>
<dbReference type="RefSeq" id="WP_185372229.1">
    <property type="nucleotide sequence ID" value="NZ_JAARRM010000001.1"/>
</dbReference>
<dbReference type="Pfam" id="PF01636">
    <property type="entry name" value="APH"/>
    <property type="match status" value="1"/>
</dbReference>
<dbReference type="Proteomes" id="UP000559885">
    <property type="component" value="Unassembled WGS sequence"/>
</dbReference>
<accession>A0A841ZPZ7</accession>
<evidence type="ECO:0000313" key="3">
    <source>
        <dbReference type="Proteomes" id="UP000559885"/>
    </source>
</evidence>
<dbReference type="PANTHER" id="PTHR21310">
    <property type="entry name" value="AMINOGLYCOSIDE PHOSPHOTRANSFERASE-RELATED-RELATED"/>
    <property type="match status" value="1"/>
</dbReference>
<reference evidence="2 3" key="1">
    <citation type="submission" date="2020-03" db="EMBL/GenBank/DDBJ databases">
        <title>Soil Listeria distribution.</title>
        <authorList>
            <person name="Liao J."/>
            <person name="Wiedmann M."/>
        </authorList>
    </citation>
    <scope>NUCLEOTIDE SEQUENCE [LARGE SCALE GENOMIC DNA]</scope>
    <source>
        <strain evidence="2 3">FSL L7-1507</strain>
    </source>
</reference>
<dbReference type="EMBL" id="JAARRM010000001">
    <property type="protein sequence ID" value="MBC1520721.1"/>
    <property type="molecule type" value="Genomic_DNA"/>
</dbReference>
<organism evidence="2 3">
    <name type="scientific">Listeria aquatica</name>
    <dbReference type="NCBI Taxonomy" id="1494960"/>
    <lineage>
        <taxon>Bacteria</taxon>
        <taxon>Bacillati</taxon>
        <taxon>Bacillota</taxon>
        <taxon>Bacilli</taxon>
        <taxon>Bacillales</taxon>
        <taxon>Listeriaceae</taxon>
        <taxon>Listeria</taxon>
    </lineage>
</organism>
<comment type="caution">
    <text evidence="2">The sequence shown here is derived from an EMBL/GenBank/DDBJ whole genome shotgun (WGS) entry which is preliminary data.</text>
</comment>
<dbReference type="InterPro" id="IPR011009">
    <property type="entry name" value="Kinase-like_dom_sf"/>
</dbReference>
<name>A0A841ZPZ7_9LIST</name>
<dbReference type="PANTHER" id="PTHR21310:SF15">
    <property type="entry name" value="AMINOGLYCOSIDE PHOSPHOTRANSFERASE DOMAIN-CONTAINING PROTEIN"/>
    <property type="match status" value="1"/>
</dbReference>
<dbReference type="GO" id="GO:0016740">
    <property type="term" value="F:transferase activity"/>
    <property type="evidence" value="ECO:0007669"/>
    <property type="project" value="UniProtKB-KW"/>
</dbReference>
<dbReference type="SUPFAM" id="SSF56112">
    <property type="entry name" value="Protein kinase-like (PK-like)"/>
    <property type="match status" value="1"/>
</dbReference>
<dbReference type="AlphaFoldDB" id="A0A841ZPZ7"/>
<feature type="domain" description="Aminoglycoside phosphotransferase" evidence="1">
    <location>
        <begin position="26"/>
        <end position="262"/>
    </location>
</feature>
<keyword evidence="2" id="KW-0808">Transferase</keyword>
<dbReference type="InterPro" id="IPR051678">
    <property type="entry name" value="AGP_Transferase"/>
</dbReference>
<dbReference type="Gene3D" id="3.90.1200.10">
    <property type="match status" value="1"/>
</dbReference>
<evidence type="ECO:0000313" key="2">
    <source>
        <dbReference type="EMBL" id="MBC1520721.1"/>
    </source>
</evidence>
<protein>
    <submittedName>
        <fullName evidence="2">Phosphotransferase</fullName>
    </submittedName>
</protein>
<sequence length="300" mass="34955">MSKSKKEVLKLAEKHGLRLDESTFVFNESGVDFQVVFAMDYEKEEWVLRIPRRKDVFPRTKIEKIGLDLINRYADFEAPYWEIYSEELIAYKKLMGFPVGTIDPEAKRYIFELDENDLPEQFYETLAKTLVTLHHIPKKKASEAGITTQTAVEVKQDMKKRMEAVKEKFGVGEMLWNRWQTWLNDEEMWPKETGLIHGDLHPGHILIEKSANVTGLIDWTEIKVADISKDFMGHYRVFGEESLDKLIKAYEEAGGYHWPKMKKHIIELTASFPIDLAEFALLSGQDEYIQMTKKELGLTE</sequence>
<dbReference type="Gene3D" id="3.30.200.20">
    <property type="entry name" value="Phosphorylase Kinase, domain 1"/>
    <property type="match status" value="1"/>
</dbReference>